<organism evidence="2 3">
    <name type="scientific">Allacma fusca</name>
    <dbReference type="NCBI Taxonomy" id="39272"/>
    <lineage>
        <taxon>Eukaryota</taxon>
        <taxon>Metazoa</taxon>
        <taxon>Ecdysozoa</taxon>
        <taxon>Arthropoda</taxon>
        <taxon>Hexapoda</taxon>
        <taxon>Collembola</taxon>
        <taxon>Symphypleona</taxon>
        <taxon>Sminthuridae</taxon>
        <taxon>Allacma</taxon>
    </lineage>
</organism>
<feature type="compositionally biased region" description="Basic and acidic residues" evidence="1">
    <location>
        <begin position="73"/>
        <end position="97"/>
    </location>
</feature>
<dbReference type="AlphaFoldDB" id="A0A8J2LRY0"/>
<comment type="caution">
    <text evidence="2">The sequence shown here is derived from an EMBL/GenBank/DDBJ whole genome shotgun (WGS) entry which is preliminary data.</text>
</comment>
<accession>A0A8J2LRY0</accession>
<evidence type="ECO:0000313" key="2">
    <source>
        <dbReference type="EMBL" id="CAG7836963.1"/>
    </source>
</evidence>
<feature type="non-terminal residue" evidence="2">
    <location>
        <position position="124"/>
    </location>
</feature>
<sequence>MGRTHTSDNPAGLETRGRPRERERRTAGTMKERSRERDFGRTTGRKSRTPPRTKAPLIRSSTSTITSSNRNQEVGRRSDQLSRVDRGHDREKSRDRNQLQAASSKLRMDRNRDRDREKDIKSNT</sequence>
<protein>
    <submittedName>
        <fullName evidence="2">Uncharacterized protein</fullName>
    </submittedName>
</protein>
<evidence type="ECO:0000313" key="3">
    <source>
        <dbReference type="Proteomes" id="UP000708208"/>
    </source>
</evidence>
<dbReference type="Proteomes" id="UP000708208">
    <property type="component" value="Unassembled WGS sequence"/>
</dbReference>
<proteinExistence type="predicted"/>
<feature type="region of interest" description="Disordered" evidence="1">
    <location>
        <begin position="1"/>
        <end position="124"/>
    </location>
</feature>
<keyword evidence="3" id="KW-1185">Reference proteome</keyword>
<feature type="compositionally biased region" description="Basic and acidic residues" evidence="1">
    <location>
        <begin position="106"/>
        <end position="124"/>
    </location>
</feature>
<name>A0A8J2LRY0_9HEXA</name>
<evidence type="ECO:0000256" key="1">
    <source>
        <dbReference type="SAM" id="MobiDB-lite"/>
    </source>
</evidence>
<reference evidence="2" key="1">
    <citation type="submission" date="2021-06" db="EMBL/GenBank/DDBJ databases">
        <authorList>
            <person name="Hodson N. C."/>
            <person name="Mongue J. A."/>
            <person name="Jaron S. K."/>
        </authorList>
    </citation>
    <scope>NUCLEOTIDE SEQUENCE</scope>
</reference>
<feature type="compositionally biased region" description="Low complexity" evidence="1">
    <location>
        <begin position="58"/>
        <end position="71"/>
    </location>
</feature>
<dbReference type="EMBL" id="CAJVCH010571223">
    <property type="protein sequence ID" value="CAG7836963.1"/>
    <property type="molecule type" value="Genomic_DNA"/>
</dbReference>
<feature type="compositionally biased region" description="Basic and acidic residues" evidence="1">
    <location>
        <begin position="15"/>
        <end position="40"/>
    </location>
</feature>
<gene>
    <name evidence="2" type="ORF">AFUS01_LOCUS46149</name>
</gene>